<protein>
    <submittedName>
        <fullName evidence="1">Uncharacterized protein</fullName>
    </submittedName>
</protein>
<dbReference type="RefSeq" id="WP_226927517.1">
    <property type="nucleotide sequence ID" value="NZ_JABSNO010000024.1"/>
</dbReference>
<keyword evidence="2" id="KW-1185">Reference proteome</keyword>
<name>A0A8J8G9G5_9FLAO</name>
<evidence type="ECO:0000313" key="1">
    <source>
        <dbReference type="EMBL" id="NRS93593.1"/>
    </source>
</evidence>
<proteinExistence type="predicted"/>
<gene>
    <name evidence="1" type="ORF">HNQ03_002684</name>
</gene>
<accession>A0A8J8G9G5</accession>
<organism evidence="1 2">
    <name type="scientific">Frigoriflavimonas asaccharolytica</name>
    <dbReference type="NCBI Taxonomy" id="2735899"/>
    <lineage>
        <taxon>Bacteria</taxon>
        <taxon>Pseudomonadati</taxon>
        <taxon>Bacteroidota</taxon>
        <taxon>Flavobacteriia</taxon>
        <taxon>Flavobacteriales</taxon>
        <taxon>Weeksellaceae</taxon>
        <taxon>Frigoriflavimonas</taxon>
    </lineage>
</organism>
<dbReference type="AlphaFoldDB" id="A0A8J8G9G5"/>
<reference evidence="1" key="1">
    <citation type="submission" date="2020-05" db="EMBL/GenBank/DDBJ databases">
        <title>Genomic Encyclopedia of Type Strains, Phase IV (KMG-V): Genome sequencing to study the core and pangenomes of soil and plant-associated prokaryotes.</title>
        <authorList>
            <person name="Whitman W."/>
        </authorList>
    </citation>
    <scope>NUCLEOTIDE SEQUENCE</scope>
    <source>
        <strain evidence="1">16F</strain>
    </source>
</reference>
<sequence length="510" mass="59015">MIDTQTQKIKIVKDSTSAVKFLDSLAQSNYFFAQVIHVKKEGNLTKIQFDKGKNYNQTYVQITDNDRQELNLDSEIYTKNLDSLKKTINKKFIAKGFAFSRVQSKYLGTKNGIPIVELTFNKNDKRTINGFVFKGYENLPSRFVKNLNKEFQGKIYDDKNLLSINNQLQNHPFLALDRPPQSLFTKDSTQIYLFTQKKKTNSFDGIIGFGNDKTEKFTFNGTINVNFRNVFNGFETINLYWQKNPDQGQTFNLQTDIQYFLKSNIGLNVNVNIFRQDSTFANVKLLPSVYYNLSSRQKVGLRGTFETSVILDSLYTQGRDYTKTGAGTWYQFREASDVELFQNKTNIRAEADFLTINYADEESKGQQMRYFLSAERNVHISGNHYLNLKGESALMSSKNEFSNNELIRFGGWNSLRGFNEESLYADFYYYGSAEYRYLVGEQAFFDTFLQYGKLNNKNLGVNPELYSVGIGFNFFLPIGLMSFQIANGNQFRNEFRFGDTKIHWGLLSRF</sequence>
<comment type="caution">
    <text evidence="1">The sequence shown here is derived from an EMBL/GenBank/DDBJ whole genome shotgun (WGS) entry which is preliminary data.</text>
</comment>
<dbReference type="Gene3D" id="2.40.160.50">
    <property type="entry name" value="membrane protein fhac: a member of the omp85/tpsb transporter family"/>
    <property type="match status" value="1"/>
</dbReference>
<dbReference type="EMBL" id="JABSNO010000024">
    <property type="protein sequence ID" value="NRS93593.1"/>
    <property type="molecule type" value="Genomic_DNA"/>
</dbReference>
<evidence type="ECO:0000313" key="2">
    <source>
        <dbReference type="Proteomes" id="UP000610746"/>
    </source>
</evidence>
<dbReference type="Proteomes" id="UP000610746">
    <property type="component" value="Unassembled WGS sequence"/>
</dbReference>